<keyword evidence="1" id="KW-0472">Membrane</keyword>
<dbReference type="AlphaFoldDB" id="A0A098S9K0"/>
<organism evidence="2 3">
    <name type="scientific">Phaeodactylibacter xiamenensis</name>
    <dbReference type="NCBI Taxonomy" id="1524460"/>
    <lineage>
        <taxon>Bacteria</taxon>
        <taxon>Pseudomonadati</taxon>
        <taxon>Bacteroidota</taxon>
        <taxon>Saprospiria</taxon>
        <taxon>Saprospirales</taxon>
        <taxon>Haliscomenobacteraceae</taxon>
        <taxon>Phaeodactylibacter</taxon>
    </lineage>
</organism>
<evidence type="ECO:0000256" key="1">
    <source>
        <dbReference type="SAM" id="Phobius"/>
    </source>
</evidence>
<evidence type="ECO:0000313" key="2">
    <source>
        <dbReference type="EMBL" id="KGE88785.1"/>
    </source>
</evidence>
<gene>
    <name evidence="2" type="ORF">IX84_06480</name>
</gene>
<keyword evidence="1" id="KW-0812">Transmembrane</keyword>
<dbReference type="RefSeq" id="WP_044217631.1">
    <property type="nucleotide sequence ID" value="NZ_JBKAGJ010000001.1"/>
</dbReference>
<feature type="transmembrane region" description="Helical" evidence="1">
    <location>
        <begin position="47"/>
        <end position="75"/>
    </location>
</feature>
<comment type="caution">
    <text evidence="2">The sequence shown here is derived from an EMBL/GenBank/DDBJ whole genome shotgun (WGS) entry which is preliminary data.</text>
</comment>
<keyword evidence="3" id="KW-1185">Reference proteome</keyword>
<evidence type="ECO:0000313" key="3">
    <source>
        <dbReference type="Proteomes" id="UP000029736"/>
    </source>
</evidence>
<sequence>MEQSTDPQDEGKMMDKSIGQMKDSYRTIDEKLKLRGEDPLYLLIGKVLLRVLLIIVMIALSPFLVIGLIFAFMAAL</sequence>
<dbReference type="Proteomes" id="UP000029736">
    <property type="component" value="Unassembled WGS sequence"/>
</dbReference>
<dbReference type="EMBL" id="JPOS01000016">
    <property type="protein sequence ID" value="KGE88785.1"/>
    <property type="molecule type" value="Genomic_DNA"/>
</dbReference>
<name>A0A098S9K0_9BACT</name>
<protein>
    <submittedName>
        <fullName evidence="2">Uncharacterized protein</fullName>
    </submittedName>
</protein>
<keyword evidence="1" id="KW-1133">Transmembrane helix</keyword>
<dbReference type="STRING" id="1524460.IX84_06480"/>
<reference evidence="2 3" key="1">
    <citation type="journal article" date="2014" name="Int. J. Syst. Evol. Microbiol.">
        <title>Phaeodactylibacter xiamenensis gen. nov., sp. nov., a member of the family Saprospiraceae isolated from the marine alga Phaeodactylum tricornutum.</title>
        <authorList>
            <person name="Chen Z.Jr."/>
            <person name="Lei X."/>
            <person name="Lai Q."/>
            <person name="Li Y."/>
            <person name="Zhang B."/>
            <person name="Zhang J."/>
            <person name="Zhang H."/>
            <person name="Yang L."/>
            <person name="Zheng W."/>
            <person name="Tian Y."/>
            <person name="Yu Z."/>
            <person name="Xu H.Jr."/>
            <person name="Zheng T."/>
        </authorList>
    </citation>
    <scope>NUCLEOTIDE SEQUENCE [LARGE SCALE GENOMIC DNA]</scope>
    <source>
        <strain evidence="2 3">KD52</strain>
    </source>
</reference>
<accession>A0A098S9K0</accession>
<proteinExistence type="predicted"/>